<evidence type="ECO:0000313" key="2">
    <source>
        <dbReference type="EMBL" id="KAB1227208.1"/>
    </source>
</evidence>
<gene>
    <name evidence="2" type="ORF">CJ030_MR1G022628</name>
</gene>
<feature type="compositionally biased region" description="Polar residues" evidence="1">
    <location>
        <begin position="68"/>
        <end position="81"/>
    </location>
</feature>
<accession>A0A6A1WTV6</accession>
<feature type="region of interest" description="Disordered" evidence="1">
    <location>
        <begin position="68"/>
        <end position="100"/>
    </location>
</feature>
<proteinExistence type="predicted"/>
<name>A0A6A1WTV6_9ROSI</name>
<dbReference type="EMBL" id="RXIC02000019">
    <property type="protein sequence ID" value="KAB1227208.1"/>
    <property type="molecule type" value="Genomic_DNA"/>
</dbReference>
<comment type="caution">
    <text evidence="2">The sequence shown here is derived from an EMBL/GenBank/DDBJ whole genome shotgun (WGS) entry which is preliminary data.</text>
</comment>
<protein>
    <submittedName>
        <fullName evidence="2">Uncharacterized protein</fullName>
    </submittedName>
</protein>
<dbReference type="OrthoDB" id="1923844at2759"/>
<dbReference type="AlphaFoldDB" id="A0A6A1WTV6"/>
<organism evidence="2 3">
    <name type="scientific">Morella rubra</name>
    <name type="common">Chinese bayberry</name>
    <dbReference type="NCBI Taxonomy" id="262757"/>
    <lineage>
        <taxon>Eukaryota</taxon>
        <taxon>Viridiplantae</taxon>
        <taxon>Streptophyta</taxon>
        <taxon>Embryophyta</taxon>
        <taxon>Tracheophyta</taxon>
        <taxon>Spermatophyta</taxon>
        <taxon>Magnoliopsida</taxon>
        <taxon>eudicotyledons</taxon>
        <taxon>Gunneridae</taxon>
        <taxon>Pentapetalae</taxon>
        <taxon>rosids</taxon>
        <taxon>fabids</taxon>
        <taxon>Fagales</taxon>
        <taxon>Myricaceae</taxon>
        <taxon>Morella</taxon>
    </lineage>
</organism>
<sequence length="199" mass="22150">MQIATQEPPISLEWILVTVIAKIGDSLAAIRGGRIPPPGSMPSFEEIKDILGFNTYYEEEKRYATSAYQLPSQRVSSSRYSTQQRDQDDTEQRGQSPQDPIVEVMTPYVYSDYGADGSRDPFSRIWSRTLRIKITGRDGFEKLDVRIPAGFLEGITNIVPALGGVNIKALLDDAADEVGGKVLLDFNDTMGDRIQVFLE</sequence>
<evidence type="ECO:0000313" key="3">
    <source>
        <dbReference type="Proteomes" id="UP000516437"/>
    </source>
</evidence>
<dbReference type="PANTHER" id="PTHR42905">
    <property type="entry name" value="PHOSPHOENOLPYRUVATE CARBOXYLASE"/>
    <property type="match status" value="1"/>
</dbReference>
<keyword evidence="3" id="KW-1185">Reference proteome</keyword>
<dbReference type="PANTHER" id="PTHR42905:SF2">
    <property type="entry name" value="PHOSPHOENOLPYRUVATE CARBOXYLASE FAMILY PROTEIN"/>
    <property type="match status" value="1"/>
</dbReference>
<dbReference type="Proteomes" id="UP000516437">
    <property type="component" value="Chromosome 1"/>
</dbReference>
<evidence type="ECO:0000256" key="1">
    <source>
        <dbReference type="SAM" id="MobiDB-lite"/>
    </source>
</evidence>
<reference evidence="2 3" key="1">
    <citation type="journal article" date="2019" name="Plant Biotechnol. J.">
        <title>The red bayberry genome and genetic basis of sex determination.</title>
        <authorList>
            <person name="Jia H.M."/>
            <person name="Jia H.J."/>
            <person name="Cai Q.L."/>
            <person name="Wang Y."/>
            <person name="Zhao H.B."/>
            <person name="Yang W.F."/>
            <person name="Wang G.Y."/>
            <person name="Li Y.H."/>
            <person name="Zhan D.L."/>
            <person name="Shen Y.T."/>
            <person name="Niu Q.F."/>
            <person name="Chang L."/>
            <person name="Qiu J."/>
            <person name="Zhao L."/>
            <person name="Xie H.B."/>
            <person name="Fu W.Y."/>
            <person name="Jin J."/>
            <person name="Li X.W."/>
            <person name="Jiao Y."/>
            <person name="Zhou C.C."/>
            <person name="Tu T."/>
            <person name="Chai C.Y."/>
            <person name="Gao J.L."/>
            <person name="Fan L.J."/>
            <person name="van de Weg E."/>
            <person name="Wang J.Y."/>
            <person name="Gao Z.S."/>
        </authorList>
    </citation>
    <scope>NUCLEOTIDE SEQUENCE [LARGE SCALE GENOMIC DNA]</scope>
    <source>
        <tissue evidence="2">Leaves</tissue>
    </source>
</reference>